<sequence length="871" mass="99973">MLANNSETAKTKKRKVLWKCALNNTILDVLNSRPGWSPTLGDDWIFFWVNRDWMVTCYDRHKFKEGQLVCHFRNDFELTRKDCLIKNHKKFRKNPENTNKVEYLPASYVLPLEYHLFVEEFRKYPPDTVWIMKPVAGAQGKGIFLFRKLKDITEWKKKDKKPTDSETQPYVVQSYIHNPYLIGGKKFDIRLYILVTSFRPLNVWIHREGFARFSHSRYSLESVEDAYVHLTNVAIAKSASDYDPEIGLKWSLDKLKKYLQSRHGVDVIEKLLAAIGWIVIHSLRSVQALIMQDAHCFELYGYDVILDEDLKPWLLEVNASPSLTPSSQEDLELKCRVLNHMLDVLDLEKVRSGNEITVGGFDLLVRNSEPLFCPDSPANASINPQCFVHTLNIRLVLGLGSKYIAPAASFSLAEKERTVQLFASSDVSSSKIERSSEFGNNPNETFYGASRNLTEFLLSQHNRNAPPDAVVDVHYELELVHILGIDELKQTLTALVYVDERWTDPTLSWRPENFGGIKKTWLPMTTVWMPDIIVFNIDGTVESSHPAVYTITCEINIKHFPLDTQKCALEIASWAYSDEKIRLHAHVEHSLDHYAPNEEWFLLNVSVVERKYEHEGISVSEIHYEIAVKRKPLFYMATVTFPSYVMCAISIVGLYARFSTNSERQERFSLGVTAILTSAVLSLVVSEKVPHSSTSVPLLVAYFLFNMLVISVAAMMTGVVMRVHRLGRFGEEPPVWLLRMFGLSTYKRFKTRNMTQGYGNHVGSQEKSDKQSLQGEEDAEWTEDLVRQKQVNFSKDSALHRKLCTIEVCLNKLCELWNISQPGADLGILRRHQLKIEQNGYVRIAERLDCCLMSIFLTLLTIPVVYLFSSM</sequence>
<keyword evidence="8" id="KW-0812">Transmembrane</keyword>
<keyword evidence="5" id="KW-0067">ATP-binding</keyword>
<feature type="transmembrane region" description="Helical" evidence="8">
    <location>
        <begin position="633"/>
        <end position="656"/>
    </location>
</feature>
<proteinExistence type="inferred from homology"/>
<dbReference type="CDD" id="cd19051">
    <property type="entry name" value="LGIC_TM_cation"/>
    <property type="match status" value="1"/>
</dbReference>
<dbReference type="GO" id="GO:0016020">
    <property type="term" value="C:membrane"/>
    <property type="evidence" value="ECO:0007669"/>
    <property type="project" value="UniProtKB-SubCell"/>
</dbReference>
<feature type="transmembrane region" description="Helical" evidence="8">
    <location>
        <begin position="850"/>
        <end position="869"/>
    </location>
</feature>
<dbReference type="AlphaFoldDB" id="A0AAD4N8T7"/>
<name>A0AAD4N8T7_9BILA</name>
<dbReference type="Gene3D" id="3.30.470.20">
    <property type="entry name" value="ATP-grasp fold, B domain"/>
    <property type="match status" value="1"/>
</dbReference>
<evidence type="ECO:0000259" key="10">
    <source>
        <dbReference type="Pfam" id="PF02932"/>
    </source>
</evidence>
<evidence type="ECO:0000256" key="8">
    <source>
        <dbReference type="SAM" id="Phobius"/>
    </source>
</evidence>
<gene>
    <name evidence="11" type="ORF">DdX_04965</name>
</gene>
<keyword evidence="4" id="KW-0547">Nucleotide-binding</keyword>
<keyword evidence="8" id="KW-1133">Transmembrane helix</keyword>
<dbReference type="InterPro" id="IPR036734">
    <property type="entry name" value="Neur_chan_lig-bd_sf"/>
</dbReference>
<comment type="caution">
    <text evidence="11">The sequence shown here is derived from an EMBL/GenBank/DDBJ whole genome shotgun (WGS) entry which is preliminary data.</text>
</comment>
<dbReference type="SUPFAM" id="SSF63712">
    <property type="entry name" value="Nicotinic receptor ligand binding domain-like"/>
    <property type="match status" value="1"/>
</dbReference>
<evidence type="ECO:0000256" key="7">
    <source>
        <dbReference type="ARBA" id="ARBA00030445"/>
    </source>
</evidence>
<comment type="subcellular location">
    <subcellularLocation>
        <location evidence="1">Membrane</location>
        <topology evidence="1">Multi-pass membrane protein</topology>
    </subcellularLocation>
</comment>
<dbReference type="PANTHER" id="PTHR12241">
    <property type="entry name" value="TUBULIN POLYGLUTAMYLASE"/>
    <property type="match status" value="1"/>
</dbReference>
<evidence type="ECO:0000313" key="11">
    <source>
        <dbReference type="EMBL" id="KAI1720719.1"/>
    </source>
</evidence>
<evidence type="ECO:0000256" key="1">
    <source>
        <dbReference type="ARBA" id="ARBA00004141"/>
    </source>
</evidence>
<protein>
    <recommendedName>
        <fullName evidence="7">Tubulin--tyrosine ligase-like protein 9</fullName>
    </recommendedName>
</protein>
<dbReference type="CDD" id="cd18989">
    <property type="entry name" value="LGIC_ECD_cation"/>
    <property type="match status" value="1"/>
</dbReference>
<dbReference type="PROSITE" id="PS51221">
    <property type="entry name" value="TTL"/>
    <property type="match status" value="1"/>
</dbReference>
<evidence type="ECO:0000259" key="9">
    <source>
        <dbReference type="Pfam" id="PF02931"/>
    </source>
</evidence>
<dbReference type="InterPro" id="IPR036719">
    <property type="entry name" value="Neuro-gated_channel_TM_sf"/>
</dbReference>
<dbReference type="GO" id="GO:0015631">
    <property type="term" value="F:tubulin binding"/>
    <property type="evidence" value="ECO:0007669"/>
    <property type="project" value="TreeGrafter"/>
</dbReference>
<feature type="domain" description="Neurotransmitter-gated ion-channel transmembrane" evidence="10">
    <location>
        <begin position="661"/>
        <end position="739"/>
    </location>
</feature>
<organism evidence="11 12">
    <name type="scientific">Ditylenchus destructor</name>
    <dbReference type="NCBI Taxonomy" id="166010"/>
    <lineage>
        <taxon>Eukaryota</taxon>
        <taxon>Metazoa</taxon>
        <taxon>Ecdysozoa</taxon>
        <taxon>Nematoda</taxon>
        <taxon>Chromadorea</taxon>
        <taxon>Rhabditida</taxon>
        <taxon>Tylenchina</taxon>
        <taxon>Tylenchomorpha</taxon>
        <taxon>Sphaerularioidea</taxon>
        <taxon>Anguinidae</taxon>
        <taxon>Anguininae</taxon>
        <taxon>Ditylenchus</taxon>
    </lineage>
</organism>
<dbReference type="GO" id="GO:0000226">
    <property type="term" value="P:microtubule cytoskeleton organization"/>
    <property type="evidence" value="ECO:0007669"/>
    <property type="project" value="TreeGrafter"/>
</dbReference>
<dbReference type="InterPro" id="IPR006029">
    <property type="entry name" value="Neurotrans-gated_channel_TM"/>
</dbReference>
<dbReference type="InterPro" id="IPR006202">
    <property type="entry name" value="Neur_chan_lig-bd"/>
</dbReference>
<dbReference type="Proteomes" id="UP001201812">
    <property type="component" value="Unassembled WGS sequence"/>
</dbReference>
<evidence type="ECO:0000256" key="3">
    <source>
        <dbReference type="ARBA" id="ARBA00022598"/>
    </source>
</evidence>
<dbReference type="InterPro" id="IPR004344">
    <property type="entry name" value="TTL/TTLL_fam"/>
</dbReference>
<dbReference type="GO" id="GO:0036064">
    <property type="term" value="C:ciliary basal body"/>
    <property type="evidence" value="ECO:0007669"/>
    <property type="project" value="TreeGrafter"/>
</dbReference>
<dbReference type="SUPFAM" id="SSF56059">
    <property type="entry name" value="Glutathione synthetase ATP-binding domain-like"/>
    <property type="match status" value="1"/>
</dbReference>
<dbReference type="InterPro" id="IPR018000">
    <property type="entry name" value="Neurotransmitter_ion_chnl_CS"/>
</dbReference>
<dbReference type="GO" id="GO:0070740">
    <property type="term" value="F:tubulin-glutamic acid ligase activity"/>
    <property type="evidence" value="ECO:0007669"/>
    <property type="project" value="TreeGrafter"/>
</dbReference>
<keyword evidence="3 11" id="KW-0436">Ligase</keyword>
<keyword evidence="6 8" id="KW-0472">Membrane</keyword>
<dbReference type="Pfam" id="PF02931">
    <property type="entry name" value="Neur_chan_LBD"/>
    <property type="match status" value="1"/>
</dbReference>
<dbReference type="SUPFAM" id="SSF90112">
    <property type="entry name" value="Neurotransmitter-gated ion-channel transmembrane pore"/>
    <property type="match status" value="1"/>
</dbReference>
<dbReference type="Pfam" id="PF02932">
    <property type="entry name" value="Neur_chan_memb"/>
    <property type="match status" value="1"/>
</dbReference>
<feature type="transmembrane region" description="Helical" evidence="8">
    <location>
        <begin position="668"/>
        <end position="686"/>
    </location>
</feature>
<feature type="domain" description="Neurotransmitter-gated ion-channel ligand-binding" evidence="9">
    <location>
        <begin position="452"/>
        <end position="632"/>
    </location>
</feature>
<comment type="similarity">
    <text evidence="2">Belongs to the tubulin--tyrosine ligase family.</text>
</comment>
<reference evidence="11" key="1">
    <citation type="submission" date="2022-01" db="EMBL/GenBank/DDBJ databases">
        <title>Genome Sequence Resource for Two Populations of Ditylenchus destructor, the Migratory Endoparasitic Phytonematode.</title>
        <authorList>
            <person name="Zhang H."/>
            <person name="Lin R."/>
            <person name="Xie B."/>
        </authorList>
    </citation>
    <scope>NUCLEOTIDE SEQUENCE</scope>
    <source>
        <strain evidence="11">BazhouSP</strain>
    </source>
</reference>
<dbReference type="PROSITE" id="PS00236">
    <property type="entry name" value="NEUROTR_ION_CHANNEL"/>
    <property type="match status" value="1"/>
</dbReference>
<evidence type="ECO:0000256" key="4">
    <source>
        <dbReference type="ARBA" id="ARBA00022741"/>
    </source>
</evidence>
<feature type="transmembrane region" description="Helical" evidence="8">
    <location>
        <begin position="698"/>
        <end position="720"/>
    </location>
</feature>
<dbReference type="PANTHER" id="PTHR12241:SF39">
    <property type="entry name" value="TUBULIN POLYGLUTAMYLASE TTLL9-RELATED"/>
    <property type="match status" value="1"/>
</dbReference>
<evidence type="ECO:0000256" key="6">
    <source>
        <dbReference type="ARBA" id="ARBA00023136"/>
    </source>
</evidence>
<dbReference type="EMBL" id="JAKKPZ010000005">
    <property type="protein sequence ID" value="KAI1720719.1"/>
    <property type="molecule type" value="Genomic_DNA"/>
</dbReference>
<evidence type="ECO:0000256" key="5">
    <source>
        <dbReference type="ARBA" id="ARBA00022840"/>
    </source>
</evidence>
<dbReference type="Gene3D" id="1.20.58.390">
    <property type="entry name" value="Neurotransmitter-gated ion-channel transmembrane domain"/>
    <property type="match status" value="1"/>
</dbReference>
<dbReference type="GO" id="GO:0005230">
    <property type="term" value="F:extracellular ligand-gated monoatomic ion channel activity"/>
    <property type="evidence" value="ECO:0007669"/>
    <property type="project" value="InterPro"/>
</dbReference>
<dbReference type="Gene3D" id="2.70.170.10">
    <property type="entry name" value="Neurotransmitter-gated ion-channel ligand-binding domain"/>
    <property type="match status" value="1"/>
</dbReference>
<keyword evidence="12" id="KW-1185">Reference proteome</keyword>
<accession>A0AAD4N8T7</accession>
<evidence type="ECO:0000313" key="12">
    <source>
        <dbReference type="Proteomes" id="UP001201812"/>
    </source>
</evidence>
<dbReference type="GO" id="GO:0019098">
    <property type="term" value="P:reproductive behavior"/>
    <property type="evidence" value="ECO:0007669"/>
    <property type="project" value="UniProtKB-ARBA"/>
</dbReference>
<dbReference type="GO" id="GO:0005524">
    <property type="term" value="F:ATP binding"/>
    <property type="evidence" value="ECO:0007669"/>
    <property type="project" value="UniProtKB-KW"/>
</dbReference>
<dbReference type="InterPro" id="IPR038050">
    <property type="entry name" value="Neuro_actylchol_rec"/>
</dbReference>
<evidence type="ECO:0000256" key="2">
    <source>
        <dbReference type="ARBA" id="ARBA00006820"/>
    </source>
</evidence>
<dbReference type="Pfam" id="PF03133">
    <property type="entry name" value="TTL"/>
    <property type="match status" value="1"/>
</dbReference>